<dbReference type="RefSeq" id="WP_087696980.1">
    <property type="nucleotide sequence ID" value="NZ_NHOO01000001.1"/>
</dbReference>
<dbReference type="EMBL" id="NHOO01000001">
    <property type="protein sequence ID" value="OVE50418.1"/>
    <property type="molecule type" value="Genomic_DNA"/>
</dbReference>
<evidence type="ECO:0008006" key="3">
    <source>
        <dbReference type="Google" id="ProtNLM"/>
    </source>
</evidence>
<proteinExistence type="predicted"/>
<comment type="caution">
    <text evidence="1">The sequence shown here is derived from an EMBL/GenBank/DDBJ whole genome shotgun (WGS) entry which is preliminary data.</text>
</comment>
<organism evidence="1 2">
    <name type="scientific">Chromobacterium violaceum</name>
    <dbReference type="NCBI Taxonomy" id="536"/>
    <lineage>
        <taxon>Bacteria</taxon>
        <taxon>Pseudomonadati</taxon>
        <taxon>Pseudomonadota</taxon>
        <taxon>Betaproteobacteria</taxon>
        <taxon>Neisseriales</taxon>
        <taxon>Chromobacteriaceae</taxon>
        <taxon>Chromobacterium</taxon>
    </lineage>
</organism>
<keyword evidence="2" id="KW-1185">Reference proteome</keyword>
<dbReference type="Pfam" id="PF11112">
    <property type="entry name" value="PyocinActivator"/>
    <property type="match status" value="1"/>
</dbReference>
<reference evidence="1 2" key="1">
    <citation type="submission" date="2017-05" db="EMBL/GenBank/DDBJ databases">
        <title>Chromobacterium violaceum GHPS1 isolated from Hydrocarbon polluted soil in French Guiana display an awesome secondary metabolite arsenal and a battery of drug and heavy-metal-resistance and detoxification of xenobiotics proteins.</title>
        <authorList>
            <person name="Belbahri L."/>
        </authorList>
    </citation>
    <scope>NUCLEOTIDE SEQUENCE [LARGE SCALE GENOMIC DNA]</scope>
    <source>
        <strain evidence="1 2">GHPS1</strain>
    </source>
</reference>
<gene>
    <name evidence="1" type="ORF">CBW21_00010</name>
</gene>
<name>A0A202BG28_CHRVL</name>
<sequence>MSKTEWLLMARYQTPSIPLATVCEEHFGLTEHEANRAASRNKLPVPTYRVGESKRSPRHIHINDLAALIDRRHAEAQRSWRTSQV</sequence>
<protein>
    <recommendedName>
        <fullName evidence="3">Pyocin activator protein PrtN</fullName>
    </recommendedName>
</protein>
<dbReference type="AlphaFoldDB" id="A0A202BG28"/>
<dbReference type="GO" id="GO:0006355">
    <property type="term" value="P:regulation of DNA-templated transcription"/>
    <property type="evidence" value="ECO:0007669"/>
    <property type="project" value="InterPro"/>
</dbReference>
<evidence type="ECO:0000313" key="2">
    <source>
        <dbReference type="Proteomes" id="UP000196342"/>
    </source>
</evidence>
<dbReference type="InterPro" id="IPR020518">
    <property type="entry name" value="Tscrpt_reg_PrtN"/>
</dbReference>
<dbReference type="Proteomes" id="UP000196342">
    <property type="component" value="Unassembled WGS sequence"/>
</dbReference>
<accession>A0A202BG28</accession>
<evidence type="ECO:0000313" key="1">
    <source>
        <dbReference type="EMBL" id="OVE50418.1"/>
    </source>
</evidence>